<evidence type="ECO:0000313" key="6">
    <source>
        <dbReference type="EMBL" id="GAO46655.1"/>
    </source>
</evidence>
<dbReference type="Pfam" id="PF03517">
    <property type="entry name" value="Voldacs"/>
    <property type="match status" value="1"/>
</dbReference>
<dbReference type="EMBL" id="BACD03000005">
    <property type="protein sequence ID" value="GAO46655.1"/>
    <property type="molecule type" value="Genomic_DNA"/>
</dbReference>
<dbReference type="RefSeq" id="XP_019021548.1">
    <property type="nucleotide sequence ID" value="XM_019166451.1"/>
</dbReference>
<evidence type="ECO:0000256" key="4">
    <source>
        <dbReference type="ARBA" id="ARBA00023242"/>
    </source>
</evidence>
<evidence type="ECO:0000256" key="5">
    <source>
        <dbReference type="SAM" id="MobiDB-lite"/>
    </source>
</evidence>
<evidence type="ECO:0000313" key="7">
    <source>
        <dbReference type="Proteomes" id="UP000033140"/>
    </source>
</evidence>
<evidence type="ECO:0000256" key="2">
    <source>
        <dbReference type="ARBA" id="ARBA00004496"/>
    </source>
</evidence>
<dbReference type="Proteomes" id="UP000033140">
    <property type="component" value="Unassembled WGS sequence"/>
</dbReference>
<dbReference type="InterPro" id="IPR011993">
    <property type="entry name" value="PH-like_dom_sf"/>
</dbReference>
<evidence type="ECO:0000256" key="1">
    <source>
        <dbReference type="ARBA" id="ARBA00004123"/>
    </source>
</evidence>
<name>A0A0E9NB71_SAICN</name>
<keyword evidence="4" id="KW-0539">Nucleus</keyword>
<keyword evidence="3" id="KW-0963">Cytoplasm</keyword>
<organism evidence="6 7">
    <name type="scientific">Saitoella complicata (strain BCRC 22490 / CBS 7301 / JCM 7358 / NBRC 10748 / NRRL Y-17804)</name>
    <dbReference type="NCBI Taxonomy" id="698492"/>
    <lineage>
        <taxon>Eukaryota</taxon>
        <taxon>Fungi</taxon>
        <taxon>Dikarya</taxon>
        <taxon>Ascomycota</taxon>
        <taxon>Taphrinomycotina</taxon>
        <taxon>Taphrinomycotina incertae sedis</taxon>
        <taxon>Saitoella</taxon>
    </lineage>
</organism>
<dbReference type="AlphaFoldDB" id="A0A0E9NB71"/>
<gene>
    <name evidence="6" type="ORF">G7K_0881-t1</name>
</gene>
<comment type="subcellular location">
    <subcellularLocation>
        <location evidence="2">Cytoplasm</location>
    </subcellularLocation>
    <subcellularLocation>
        <location evidence="1">Nucleus</location>
    </subcellularLocation>
</comment>
<dbReference type="STRING" id="698492.A0A0E9NB71"/>
<feature type="compositionally biased region" description="Basic and acidic residues" evidence="5">
    <location>
        <begin position="195"/>
        <end position="212"/>
    </location>
</feature>
<dbReference type="GO" id="GO:0005681">
    <property type="term" value="C:spliceosomal complex"/>
    <property type="evidence" value="ECO:0007669"/>
    <property type="project" value="TreeGrafter"/>
</dbReference>
<dbReference type="InterPro" id="IPR039924">
    <property type="entry name" value="ICln/Lot5/Saf5"/>
</dbReference>
<dbReference type="OMA" id="ESALVFM"/>
<sequence length="212" mass="23581">MPLTIIRSLPSFIPVAEHQAETPATFDIESAPPVLHHHEAPCTFLVEDPSGTLPIVNESKGGVYVNSHNLLVWNAEEPKGVEVPYRSITLHALQRGDAPCIYLQLSLSGGEDEMEDFVEVRVVPEDASHLDAIFAALSACASLHPDPRDDDEEDGDDLMGEGHQWFTADNVHEFEGATAIDVNDQFEDEEVGQVRAREEDGEERERKWKRTD</sequence>
<dbReference type="PANTHER" id="PTHR21399">
    <property type="entry name" value="CHLORIDE CONDUCTANCE REGULATORY PROTEIN ICLN"/>
    <property type="match status" value="1"/>
</dbReference>
<evidence type="ECO:0000256" key="3">
    <source>
        <dbReference type="ARBA" id="ARBA00022490"/>
    </source>
</evidence>
<keyword evidence="7" id="KW-1185">Reference proteome</keyword>
<dbReference type="GO" id="GO:0045292">
    <property type="term" value="P:mRNA cis splicing, via spliceosome"/>
    <property type="evidence" value="ECO:0007669"/>
    <property type="project" value="TreeGrafter"/>
</dbReference>
<dbReference type="PANTHER" id="PTHR21399:SF0">
    <property type="entry name" value="METHYLOSOME SUBUNIT PICLN"/>
    <property type="match status" value="1"/>
</dbReference>
<dbReference type="Gene3D" id="2.30.29.30">
    <property type="entry name" value="Pleckstrin-homology domain (PH domain)/Phosphotyrosine-binding domain (PTB)"/>
    <property type="match status" value="1"/>
</dbReference>
<dbReference type="GO" id="GO:0005829">
    <property type="term" value="C:cytosol"/>
    <property type="evidence" value="ECO:0007669"/>
    <property type="project" value="TreeGrafter"/>
</dbReference>
<reference evidence="6 7" key="3">
    <citation type="journal article" date="2015" name="Genome Announc.">
        <title>Draft Genome Sequence of the Archiascomycetous Yeast Saitoella complicata.</title>
        <authorList>
            <person name="Yamauchi K."/>
            <person name="Kondo S."/>
            <person name="Hamamoto M."/>
            <person name="Takahashi Y."/>
            <person name="Ogura Y."/>
            <person name="Hayashi T."/>
            <person name="Nishida H."/>
        </authorList>
    </citation>
    <scope>NUCLEOTIDE SEQUENCE [LARGE SCALE GENOMIC DNA]</scope>
    <source>
        <strain evidence="6 7">NRRL Y-17804</strain>
    </source>
</reference>
<feature type="region of interest" description="Disordered" evidence="5">
    <location>
        <begin position="180"/>
        <end position="212"/>
    </location>
</feature>
<accession>A0A0E9NB71</accession>
<reference evidence="6 7" key="2">
    <citation type="journal article" date="2014" name="J. Gen. Appl. Microbiol.">
        <title>The early diverging ascomycetous budding yeast Saitoella complicata has three histone deacetylases belonging to the Clr6, Hos2, and Rpd3 lineages.</title>
        <authorList>
            <person name="Nishida H."/>
            <person name="Matsumoto T."/>
            <person name="Kondo S."/>
            <person name="Hamamoto M."/>
            <person name="Yoshikawa H."/>
        </authorList>
    </citation>
    <scope>NUCLEOTIDE SEQUENCE [LARGE SCALE GENOMIC DNA]</scope>
    <source>
        <strain evidence="6 7">NRRL Y-17804</strain>
    </source>
</reference>
<dbReference type="OrthoDB" id="19714at2759"/>
<proteinExistence type="predicted"/>
<protein>
    <submittedName>
        <fullName evidence="6">Uncharacterized protein</fullName>
    </submittedName>
</protein>
<dbReference type="GO" id="GO:0000387">
    <property type="term" value="P:spliceosomal snRNP assembly"/>
    <property type="evidence" value="ECO:0007669"/>
    <property type="project" value="TreeGrafter"/>
</dbReference>
<dbReference type="GO" id="GO:0034715">
    <property type="term" value="C:pICln-Sm protein complex"/>
    <property type="evidence" value="ECO:0007669"/>
    <property type="project" value="TreeGrafter"/>
</dbReference>
<comment type="caution">
    <text evidence="6">The sequence shown here is derived from an EMBL/GenBank/DDBJ whole genome shotgun (WGS) entry which is preliminary data.</text>
</comment>
<reference evidence="6 7" key="1">
    <citation type="journal article" date="2011" name="J. Gen. Appl. Microbiol.">
        <title>Draft genome sequencing of the enigmatic yeast Saitoella complicata.</title>
        <authorList>
            <person name="Nishida H."/>
            <person name="Hamamoto M."/>
            <person name="Sugiyama J."/>
        </authorList>
    </citation>
    <scope>NUCLEOTIDE SEQUENCE [LARGE SCALE GENOMIC DNA]</scope>
    <source>
        <strain evidence="6 7">NRRL Y-17804</strain>
    </source>
</reference>